<dbReference type="InterPro" id="IPR050557">
    <property type="entry name" value="RTX_toxin/Mannuronan_C5-epim"/>
</dbReference>
<reference evidence="3 4" key="1">
    <citation type="journal article" date="2013" name="Front. Microbiol.">
        <title>Comparative genomic analyses of the cyanobacterium, Lyngbya aestuarii BL J, a powerful hydrogen producer.</title>
        <authorList>
            <person name="Kothari A."/>
            <person name="Vaughn M."/>
            <person name="Garcia-Pichel F."/>
        </authorList>
    </citation>
    <scope>NUCLEOTIDE SEQUENCE [LARGE SCALE GENOMIC DNA]</scope>
    <source>
        <strain evidence="3 4">BL J</strain>
    </source>
</reference>
<sequence>MVLTPDISGLRLIGDASSENVLITSEQAADFPEGVFLQEGDDTVTGSFSDDLIFGNQGEDLIFGSEGDDTIYGGEGKDFLGSLSGDSVLLGNLDNDLLVGGAGNEQLFGGQGNDLVGGDGNGNDTLSGDLGRDYIVGRTENFSNTSRQLYLLQAEPNIFNVNSADIIVNFLVGVDQFGLTGELTSNNIALEEIQNVPITFNFDGNQAFEDLVNLLDPSLDSVFSGLNRPVFGTLIREASTGTMIAVVENVTPEQIEASFITV</sequence>
<keyword evidence="2" id="KW-0964">Secreted</keyword>
<dbReference type="PANTHER" id="PTHR38340">
    <property type="entry name" value="S-LAYER PROTEIN"/>
    <property type="match status" value="1"/>
</dbReference>
<dbReference type="AlphaFoldDB" id="U7Q945"/>
<dbReference type="PROSITE" id="PS00330">
    <property type="entry name" value="HEMOLYSIN_CALCIUM"/>
    <property type="match status" value="1"/>
</dbReference>
<dbReference type="GO" id="GO:0005576">
    <property type="term" value="C:extracellular region"/>
    <property type="evidence" value="ECO:0007669"/>
    <property type="project" value="UniProtKB-SubCell"/>
</dbReference>
<dbReference type="OrthoDB" id="454419at2"/>
<accession>U7Q945</accession>
<evidence type="ECO:0000256" key="2">
    <source>
        <dbReference type="ARBA" id="ARBA00022525"/>
    </source>
</evidence>
<dbReference type="EMBL" id="AUZM01000107">
    <property type="protein sequence ID" value="ERT04308.1"/>
    <property type="molecule type" value="Genomic_DNA"/>
</dbReference>
<evidence type="ECO:0000256" key="1">
    <source>
        <dbReference type="ARBA" id="ARBA00004613"/>
    </source>
</evidence>
<dbReference type="Gene3D" id="2.150.10.10">
    <property type="entry name" value="Serralysin-like metalloprotease, C-terminal"/>
    <property type="match status" value="2"/>
</dbReference>
<dbReference type="GO" id="GO:0005509">
    <property type="term" value="F:calcium ion binding"/>
    <property type="evidence" value="ECO:0007669"/>
    <property type="project" value="InterPro"/>
</dbReference>
<dbReference type="InterPro" id="IPR001343">
    <property type="entry name" value="Hemolysn_Ca-bd"/>
</dbReference>
<dbReference type="Pfam" id="PF00353">
    <property type="entry name" value="HemolysinCabind"/>
    <property type="match status" value="3"/>
</dbReference>
<evidence type="ECO:0000313" key="3">
    <source>
        <dbReference type="EMBL" id="ERT04308.1"/>
    </source>
</evidence>
<protein>
    <submittedName>
        <fullName evidence="3">Hemolysin-type calcium-binding repeat family protein</fullName>
    </submittedName>
</protein>
<comment type="subcellular location">
    <subcellularLocation>
        <location evidence="1">Secreted</location>
    </subcellularLocation>
</comment>
<organism evidence="3 4">
    <name type="scientific">Lyngbya aestuarii BL J</name>
    <dbReference type="NCBI Taxonomy" id="1348334"/>
    <lineage>
        <taxon>Bacteria</taxon>
        <taxon>Bacillati</taxon>
        <taxon>Cyanobacteriota</taxon>
        <taxon>Cyanophyceae</taxon>
        <taxon>Oscillatoriophycideae</taxon>
        <taxon>Oscillatoriales</taxon>
        <taxon>Microcoleaceae</taxon>
        <taxon>Lyngbya</taxon>
    </lineage>
</organism>
<gene>
    <name evidence="3" type="ORF">M595_5747</name>
</gene>
<dbReference type="PRINTS" id="PR00313">
    <property type="entry name" value="CABNDNGRPT"/>
</dbReference>
<dbReference type="SUPFAM" id="SSF51120">
    <property type="entry name" value="beta-Roll"/>
    <property type="match status" value="1"/>
</dbReference>
<dbReference type="InterPro" id="IPR011049">
    <property type="entry name" value="Serralysin-like_metalloprot_C"/>
</dbReference>
<dbReference type="Proteomes" id="UP000017127">
    <property type="component" value="Unassembled WGS sequence"/>
</dbReference>
<dbReference type="RefSeq" id="WP_023069439.1">
    <property type="nucleotide sequence ID" value="NZ_AUZM01000107.1"/>
</dbReference>
<name>U7Q945_9CYAN</name>
<dbReference type="InterPro" id="IPR018511">
    <property type="entry name" value="Hemolysin-typ_Ca-bd_CS"/>
</dbReference>
<comment type="caution">
    <text evidence="3">The sequence shown here is derived from an EMBL/GenBank/DDBJ whole genome shotgun (WGS) entry which is preliminary data.</text>
</comment>
<evidence type="ECO:0000313" key="4">
    <source>
        <dbReference type="Proteomes" id="UP000017127"/>
    </source>
</evidence>
<keyword evidence="4" id="KW-1185">Reference proteome</keyword>
<dbReference type="PANTHER" id="PTHR38340:SF1">
    <property type="entry name" value="S-LAYER PROTEIN"/>
    <property type="match status" value="1"/>
</dbReference>
<proteinExistence type="predicted"/>